<evidence type="ECO:0000256" key="1">
    <source>
        <dbReference type="ARBA" id="ARBA00022729"/>
    </source>
</evidence>
<accession>A0A0R2UC73</accession>
<reference evidence="4 5" key="1">
    <citation type="submission" date="2015-10" db="EMBL/GenBank/DDBJ databases">
        <title>Metagenome-Assembled Genomes uncover a global brackish microbiome.</title>
        <authorList>
            <person name="Hugerth L.W."/>
            <person name="Larsson J."/>
            <person name="Alneberg J."/>
            <person name="Lindh M.V."/>
            <person name="Legrand C."/>
            <person name="Pinhassi J."/>
            <person name="Andersson A.F."/>
        </authorList>
    </citation>
    <scope>NUCLEOTIDE SEQUENCE [LARGE SCALE GENOMIC DNA]</scope>
    <source>
        <strain evidence="4">BACL26 MAG-121220-bin70</strain>
    </source>
</reference>
<dbReference type="PANTHER" id="PTHR34606:SF4">
    <property type="entry name" value="OUTER MEMBRANE LIPOPROTEIN DOLP"/>
    <property type="match status" value="1"/>
</dbReference>
<feature type="chain" id="PRO_5006425280" description="BON domain-containing protein" evidence="2">
    <location>
        <begin position="22"/>
        <end position="200"/>
    </location>
</feature>
<dbReference type="SMART" id="SM00749">
    <property type="entry name" value="BON"/>
    <property type="match status" value="2"/>
</dbReference>
<evidence type="ECO:0000313" key="4">
    <source>
        <dbReference type="EMBL" id="KRO96782.1"/>
    </source>
</evidence>
<feature type="domain" description="BON" evidence="3">
    <location>
        <begin position="43"/>
        <end position="112"/>
    </location>
</feature>
<gene>
    <name evidence="4" type="ORF">ABS24_09430</name>
</gene>
<dbReference type="PANTHER" id="PTHR34606">
    <property type="entry name" value="BON DOMAIN-CONTAINING PROTEIN"/>
    <property type="match status" value="1"/>
</dbReference>
<organism evidence="4 5">
    <name type="scientific">SAR92 bacterium BACL26 MAG-121220-bin70</name>
    <dbReference type="NCBI Taxonomy" id="1655626"/>
    <lineage>
        <taxon>Bacteria</taxon>
        <taxon>Pseudomonadati</taxon>
        <taxon>Pseudomonadota</taxon>
        <taxon>Gammaproteobacteria</taxon>
        <taxon>Cellvibrionales</taxon>
        <taxon>Porticoccaceae</taxon>
        <taxon>SAR92 clade</taxon>
    </lineage>
</organism>
<dbReference type="InterPro" id="IPR007055">
    <property type="entry name" value="BON_dom"/>
</dbReference>
<evidence type="ECO:0000259" key="3">
    <source>
        <dbReference type="PROSITE" id="PS50914"/>
    </source>
</evidence>
<dbReference type="EMBL" id="LICA01000036">
    <property type="protein sequence ID" value="KRO96782.1"/>
    <property type="molecule type" value="Genomic_DNA"/>
</dbReference>
<proteinExistence type="predicted"/>
<dbReference type="Gene3D" id="3.30.1340.30">
    <property type="match status" value="1"/>
</dbReference>
<evidence type="ECO:0000313" key="5">
    <source>
        <dbReference type="Proteomes" id="UP000051213"/>
    </source>
</evidence>
<dbReference type="Proteomes" id="UP000051213">
    <property type="component" value="Unassembled WGS sequence"/>
</dbReference>
<feature type="domain" description="BON" evidence="3">
    <location>
        <begin position="121"/>
        <end position="188"/>
    </location>
</feature>
<name>A0A0R2UC73_9GAMM</name>
<evidence type="ECO:0000256" key="2">
    <source>
        <dbReference type="SAM" id="SignalP"/>
    </source>
</evidence>
<comment type="caution">
    <text evidence="4">The sequence shown here is derived from an EMBL/GenBank/DDBJ whole genome shotgun (WGS) entry which is preliminary data.</text>
</comment>
<keyword evidence="1 2" id="KW-0732">Signal</keyword>
<dbReference type="InterPro" id="IPR051686">
    <property type="entry name" value="Lipoprotein_DolP"/>
</dbReference>
<dbReference type="Pfam" id="PF04972">
    <property type="entry name" value="BON"/>
    <property type="match status" value="2"/>
</dbReference>
<dbReference type="InterPro" id="IPR014004">
    <property type="entry name" value="Transpt-assoc_nodulatn_dom_bac"/>
</dbReference>
<dbReference type="AlphaFoldDB" id="A0A0R2UC73"/>
<dbReference type="PROSITE" id="PS50914">
    <property type="entry name" value="BON"/>
    <property type="match status" value="2"/>
</dbReference>
<sequence length="200" mass="21884">MHRLVAVLTLFSILSGCTAFVNTVTDEPIRPDATGKSIGTDFDDSKMETFIGVNIIKADPALANAHVNVTVYNGLVLITGEAPSAEMKALAGDTARDYHGQRKVYNELQLRGKTSVVSRTNDSIISGKIKTKLAFTKGIDFSDMKVVTEDSVVYLLGTLYEDMGDIAAEVARNTRGVRKVVKCFEYVEKPKLTEPTEFEN</sequence>
<dbReference type="PROSITE" id="PS51257">
    <property type="entry name" value="PROKAR_LIPOPROTEIN"/>
    <property type="match status" value="1"/>
</dbReference>
<feature type="signal peptide" evidence="2">
    <location>
        <begin position="1"/>
        <end position="21"/>
    </location>
</feature>
<protein>
    <recommendedName>
        <fullName evidence="3">BON domain-containing protein</fullName>
    </recommendedName>
</protein>